<organism evidence="6 7">
    <name type="scientific">Glaciecola siphonariae</name>
    <dbReference type="NCBI Taxonomy" id="521012"/>
    <lineage>
        <taxon>Bacteria</taxon>
        <taxon>Pseudomonadati</taxon>
        <taxon>Pseudomonadota</taxon>
        <taxon>Gammaproteobacteria</taxon>
        <taxon>Alteromonadales</taxon>
        <taxon>Alteromonadaceae</taxon>
        <taxon>Glaciecola</taxon>
    </lineage>
</organism>
<keyword evidence="3" id="KW-0822">Tryptophan biosynthesis</keyword>
<dbReference type="Proteomes" id="UP001595897">
    <property type="component" value="Unassembled WGS sequence"/>
</dbReference>
<keyword evidence="3" id="KW-0028">Amino-acid biosynthesis</keyword>
<evidence type="ECO:0000256" key="3">
    <source>
        <dbReference type="ARBA" id="ARBA00022822"/>
    </source>
</evidence>
<keyword evidence="7" id="KW-1185">Reference proteome</keyword>
<evidence type="ECO:0000313" key="6">
    <source>
        <dbReference type="EMBL" id="MFC4700109.1"/>
    </source>
</evidence>
<dbReference type="InterPro" id="IPR036320">
    <property type="entry name" value="Glycosyl_Trfase_fam3_N_dom_sf"/>
</dbReference>
<sequence length="364" mass="41079">MNILAMQEITQETMQESMQETTQDTRLTQSDAVAEFAGYIKIIGRGQRTSSSLTQAQAYRAMLLLLNELILPEQEGAFLMLLRLKEESIDEIAGFTQACRDTAVSAYQTLNVDLDISAYAGKRRQLPWFMLAIAVLVQNNVRVLLHSSEEPHSKRFYAKHFLSQLGIDACQSPTEAAKQLEQAKFCFVELKQLHPKLYRILQLREIFGLRSCANTLARLLNPSRALYSMQGVHHRHVDTRHMEVSQRLNDANTLCFRGEGGEPEIKPEVDTLLCLNRGQRMAQAIIPAAGQWAIKEKAFSAAQAIKLFKGTSMHKYGENAVLDTLSAALVLLHDITPFEAANLAADQWNRRDKRKCFVNLEEKS</sequence>
<feature type="domain" description="Glycosyl transferase family 3" evidence="4">
    <location>
        <begin position="162"/>
        <end position="275"/>
    </location>
</feature>
<comment type="caution">
    <text evidence="6">The sequence shown here is derived from an EMBL/GenBank/DDBJ whole genome shotgun (WGS) entry which is preliminary data.</text>
</comment>
<keyword evidence="3" id="KW-0057">Aromatic amino acid biosynthesis</keyword>
<dbReference type="EMBL" id="JBHSGU010000002">
    <property type="protein sequence ID" value="MFC4700109.1"/>
    <property type="molecule type" value="Genomic_DNA"/>
</dbReference>
<dbReference type="PANTHER" id="PTHR43285">
    <property type="entry name" value="ANTHRANILATE PHOSPHORIBOSYLTRANSFERASE"/>
    <property type="match status" value="1"/>
</dbReference>
<dbReference type="RefSeq" id="WP_382407244.1">
    <property type="nucleotide sequence ID" value="NZ_JBHSGU010000002.1"/>
</dbReference>
<dbReference type="SUPFAM" id="SSF52418">
    <property type="entry name" value="Nucleoside phosphorylase/phosphoribosyltransferase catalytic domain"/>
    <property type="match status" value="1"/>
</dbReference>
<dbReference type="NCBIfam" id="NF006564">
    <property type="entry name" value="PRK09071.1"/>
    <property type="match status" value="1"/>
</dbReference>
<reference evidence="7" key="1">
    <citation type="journal article" date="2019" name="Int. J. Syst. Evol. Microbiol.">
        <title>The Global Catalogue of Microorganisms (GCM) 10K type strain sequencing project: providing services to taxonomists for standard genome sequencing and annotation.</title>
        <authorList>
            <consortium name="The Broad Institute Genomics Platform"/>
            <consortium name="The Broad Institute Genome Sequencing Center for Infectious Disease"/>
            <person name="Wu L."/>
            <person name="Ma J."/>
        </authorList>
    </citation>
    <scope>NUCLEOTIDE SEQUENCE [LARGE SCALE GENOMIC DNA]</scope>
    <source>
        <strain evidence="7">KACC 12507</strain>
    </source>
</reference>
<feature type="domain" description="Glycosyl transferase family 3 N-terminal" evidence="5">
    <location>
        <begin position="41"/>
        <end position="103"/>
    </location>
</feature>
<dbReference type="Pfam" id="PF02885">
    <property type="entry name" value="Glycos_trans_3N"/>
    <property type="match status" value="1"/>
</dbReference>
<keyword evidence="2 6" id="KW-0808">Transferase</keyword>
<dbReference type="PANTHER" id="PTHR43285:SF2">
    <property type="entry name" value="ANTHRANILATE PHOSPHORIBOSYLTRANSFERASE"/>
    <property type="match status" value="1"/>
</dbReference>
<protein>
    <submittedName>
        <fullName evidence="6">Glycosyl transferase family protein</fullName>
    </submittedName>
</protein>
<dbReference type="Gene3D" id="1.20.970.10">
    <property type="entry name" value="Transferase, Pyrimidine Nucleoside Phosphorylase, Chain C"/>
    <property type="match status" value="1"/>
</dbReference>
<dbReference type="InterPro" id="IPR000312">
    <property type="entry name" value="Glycosyl_Trfase_fam3"/>
</dbReference>
<evidence type="ECO:0000259" key="4">
    <source>
        <dbReference type="Pfam" id="PF00591"/>
    </source>
</evidence>
<dbReference type="Pfam" id="PF00591">
    <property type="entry name" value="Glycos_transf_3"/>
    <property type="match status" value="1"/>
</dbReference>
<evidence type="ECO:0000259" key="5">
    <source>
        <dbReference type="Pfam" id="PF02885"/>
    </source>
</evidence>
<evidence type="ECO:0000313" key="7">
    <source>
        <dbReference type="Proteomes" id="UP001595897"/>
    </source>
</evidence>
<dbReference type="InterPro" id="IPR035902">
    <property type="entry name" value="Nuc_phospho_transferase"/>
</dbReference>
<accession>A0ABV9LVP9</accession>
<evidence type="ECO:0000256" key="1">
    <source>
        <dbReference type="ARBA" id="ARBA00022676"/>
    </source>
</evidence>
<name>A0ABV9LVP9_9ALTE</name>
<dbReference type="GO" id="GO:0016740">
    <property type="term" value="F:transferase activity"/>
    <property type="evidence" value="ECO:0007669"/>
    <property type="project" value="UniProtKB-KW"/>
</dbReference>
<proteinExistence type="predicted"/>
<dbReference type="SUPFAM" id="SSF47648">
    <property type="entry name" value="Nucleoside phosphorylase/phosphoribosyltransferase N-terminal domain"/>
    <property type="match status" value="1"/>
</dbReference>
<keyword evidence="1" id="KW-0328">Glycosyltransferase</keyword>
<dbReference type="InterPro" id="IPR005940">
    <property type="entry name" value="Anthranilate_Pribosyl_Tfrase"/>
</dbReference>
<gene>
    <name evidence="6" type="ORF">ACFO4O_08085</name>
</gene>
<evidence type="ECO:0000256" key="2">
    <source>
        <dbReference type="ARBA" id="ARBA00022679"/>
    </source>
</evidence>
<dbReference type="InterPro" id="IPR017459">
    <property type="entry name" value="Glycosyl_Trfase_fam3_N_dom"/>
</dbReference>
<dbReference type="Gene3D" id="3.40.1030.10">
    <property type="entry name" value="Nucleoside phosphorylase/phosphoribosyltransferase catalytic domain"/>
    <property type="match status" value="1"/>
</dbReference>